<sequence>MITGNHFHHFIENTLLARSEDIIKEKNFGEYKYGLYDNTVIKNENQSSMEQDIIFLDQNDKFSSSEYGLQLVNDKSYCNLICNEQKRSTFHKELPLDIDFQSPYVLGTTTFKIPSVIKQTIFNNKNRQNLEHSSAFKPVYRWHHDISNEETIRISNNKQHNKEYLSAFKPVNHSTHNERDEVKDINNIRQKIKHNSAFKVFNCNAYTTEKIRGISYSSQNQGYSSAFKPVYQSTQNTYDKITGIDYKRERLNENISSYLGENAENFFNYTTAQQINQSNLGTWVDVNYNFSGQQVGEVNSSNKICQKQNFISYTEKLVSNNDIAVLLMRQIDAIETNNKLLKEIILTKYNASNKEN</sequence>
<proteinExistence type="predicted"/>
<keyword evidence="2" id="KW-1185">Reference proteome</keyword>
<dbReference type="Proteomes" id="UP000325440">
    <property type="component" value="Unassembled WGS sequence"/>
</dbReference>
<evidence type="ECO:0000313" key="1">
    <source>
        <dbReference type="EMBL" id="VVC44034.1"/>
    </source>
</evidence>
<protein>
    <submittedName>
        <fullName evidence="1">Uncharacterized protein</fullName>
    </submittedName>
</protein>
<gene>
    <name evidence="1" type="ORF">CINCED_3A025607</name>
</gene>
<dbReference type="AlphaFoldDB" id="A0A5E4NGG4"/>
<reference evidence="1 2" key="1">
    <citation type="submission" date="2019-08" db="EMBL/GenBank/DDBJ databases">
        <authorList>
            <person name="Alioto T."/>
            <person name="Alioto T."/>
            <person name="Gomez Garrido J."/>
        </authorList>
    </citation>
    <scope>NUCLEOTIDE SEQUENCE [LARGE SCALE GENOMIC DNA]</scope>
</reference>
<organism evidence="1 2">
    <name type="scientific">Cinara cedri</name>
    <dbReference type="NCBI Taxonomy" id="506608"/>
    <lineage>
        <taxon>Eukaryota</taxon>
        <taxon>Metazoa</taxon>
        <taxon>Ecdysozoa</taxon>
        <taxon>Arthropoda</taxon>
        <taxon>Hexapoda</taxon>
        <taxon>Insecta</taxon>
        <taxon>Pterygota</taxon>
        <taxon>Neoptera</taxon>
        <taxon>Paraneoptera</taxon>
        <taxon>Hemiptera</taxon>
        <taxon>Sternorrhyncha</taxon>
        <taxon>Aphidomorpha</taxon>
        <taxon>Aphidoidea</taxon>
        <taxon>Aphididae</taxon>
        <taxon>Lachninae</taxon>
        <taxon>Cinara</taxon>
    </lineage>
</organism>
<dbReference type="EMBL" id="CABPRJ010002374">
    <property type="protein sequence ID" value="VVC44034.1"/>
    <property type="molecule type" value="Genomic_DNA"/>
</dbReference>
<name>A0A5E4NGG4_9HEMI</name>
<evidence type="ECO:0000313" key="2">
    <source>
        <dbReference type="Proteomes" id="UP000325440"/>
    </source>
</evidence>
<accession>A0A5E4NGG4</accession>